<dbReference type="Pfam" id="PF01905">
    <property type="entry name" value="DevR"/>
    <property type="match status" value="1"/>
</dbReference>
<evidence type="ECO:0000313" key="4">
    <source>
        <dbReference type="Proteomes" id="UP000031937"/>
    </source>
</evidence>
<evidence type="ECO:0000256" key="2">
    <source>
        <dbReference type="ARBA" id="ARBA00025626"/>
    </source>
</evidence>
<comment type="caution">
    <text evidence="3">The sequence shown here is derived from an EMBL/GenBank/DDBJ whole genome shotgun (WGS) entry which is preliminary data.</text>
</comment>
<dbReference type="InterPro" id="IPR010154">
    <property type="entry name" value="CRISPR-assoc_Cas7/Cst2/DevR"/>
</dbReference>
<evidence type="ECO:0000313" key="3">
    <source>
        <dbReference type="EMBL" id="KIO43541.1"/>
    </source>
</evidence>
<dbReference type="NCBIfam" id="TIGR02585">
    <property type="entry name" value="cas_Cst2_DevR"/>
    <property type="match status" value="1"/>
</dbReference>
<protein>
    <submittedName>
        <fullName evidence="3">CRISPR-associated protein DevR</fullName>
    </submittedName>
</protein>
<comment type="function">
    <text evidence="2">CRISPR (clustered regularly interspaced short palindromic repeat) is an adaptive immune system that provides protection against mobile genetic elements (viruses, transposable elements and conjugative plasmids). CRISPR clusters contain spacers, sequences complementary to antecedent mobile elements, and target invading nucleic acids. CRISPR clusters are transcribed and processed into CRISPR RNA (crRNA).</text>
</comment>
<dbReference type="NCBIfam" id="TIGR01875">
    <property type="entry name" value="cas_MJ0381"/>
    <property type="match status" value="1"/>
</dbReference>
<dbReference type="AlphaFoldDB" id="A0AB34R3H8"/>
<reference evidence="3 4" key="1">
    <citation type="submission" date="2014-07" db="EMBL/GenBank/DDBJ databases">
        <title>Porphyromonadaceae bacterium OUH 334697 = ATCC BAA-2682 = DSM 28341 draft genome.</title>
        <authorList>
            <person name="Sydenham T.V."/>
            <person name="Hasman H."/>
            <person name="Justesen U.S."/>
        </authorList>
    </citation>
    <scope>NUCLEOTIDE SEQUENCE [LARGE SCALE GENOMIC DNA]</scope>
    <source>
        <strain evidence="3 4">OUH 334697</strain>
    </source>
</reference>
<gene>
    <name evidence="3" type="ORF">IE90_10450</name>
</gene>
<organism evidence="3 4">
    <name type="scientific">Sanguibacteroides justesenii</name>
    <dbReference type="NCBI Taxonomy" id="1547597"/>
    <lineage>
        <taxon>Bacteria</taxon>
        <taxon>Pseudomonadati</taxon>
        <taxon>Bacteroidota</taxon>
        <taxon>Bacteroidia</taxon>
        <taxon>Bacteroidales</taxon>
        <taxon>Porphyromonadaceae</taxon>
        <taxon>Sanguibacteroides</taxon>
    </lineage>
</organism>
<keyword evidence="1" id="KW-0051">Antiviral defense</keyword>
<dbReference type="EMBL" id="JPIT01000031">
    <property type="protein sequence ID" value="KIO43541.1"/>
    <property type="molecule type" value="Genomic_DNA"/>
</dbReference>
<dbReference type="InterPro" id="IPR013414">
    <property type="entry name" value="Cas7/Cst2/DevR_sub_I-B/Tneap"/>
</dbReference>
<sequence>MKNLKTQGFVLLDVDVVALNNAGKSTSTLNDNGVATKTIIKNGRTYVYVSGQAWRYWWREALQKNCGWVLSPVIRDSKVAYTNADPITYPDDDVFGYMRAATEIVKDNKGKEKKENITVTRVSPLRNSAIVSVASVSLAENWSSMARQEGDSVPYTKQEYSAVMKGMFSLDLSMIGTFSNYNKTGYMNLSDTLKKEAIEKGGVEIEDPFIRNQKLIRLKGSERIRRAVDTIKALKHISGGAMQTDNMGDVTPKFIILATTNTGNHPFSHVASTTGIRDGIARLNVNGIEEVIKDYRETIIGKVYIGKRGGFWDDENESLNVLAEKHKDLIVLGTVNEVIDAYCEQIKKQLEE</sequence>
<dbReference type="GO" id="GO:0051607">
    <property type="term" value="P:defense response to virus"/>
    <property type="evidence" value="ECO:0007669"/>
    <property type="project" value="UniProtKB-KW"/>
</dbReference>
<evidence type="ECO:0000256" key="1">
    <source>
        <dbReference type="ARBA" id="ARBA00023118"/>
    </source>
</evidence>
<dbReference type="Proteomes" id="UP000031937">
    <property type="component" value="Unassembled WGS sequence"/>
</dbReference>
<proteinExistence type="predicted"/>
<name>A0AB34R3H8_9PORP</name>
<dbReference type="RefSeq" id="WP_041503749.1">
    <property type="nucleotide sequence ID" value="NZ_JPIT01000031.1"/>
</dbReference>
<accession>A0AB34R3H8</accession>